<dbReference type="InterPro" id="IPR012827">
    <property type="entry name" value="Hemerythrin_metal-bd"/>
</dbReference>
<evidence type="ECO:0000259" key="4">
    <source>
        <dbReference type="Pfam" id="PF01814"/>
    </source>
</evidence>
<sequence>MEKIMWDEGFSVGVRDLDEQHKRIVNVVNTLLDMIDAKVDSEIISDTLTKMTQYASDHFKSEEQYMLDYHYPEYPSQKKQHQEFKKKTVDFCVETMVHKATVPAEIFMYLKSWWTNHILKEDMKYKEFFHAKGLK</sequence>
<dbReference type="PANTHER" id="PTHR37164">
    <property type="entry name" value="BACTERIOHEMERYTHRIN"/>
    <property type="match status" value="1"/>
</dbReference>
<dbReference type="InterPro" id="IPR035938">
    <property type="entry name" value="Hemerythrin-like_sf"/>
</dbReference>
<keyword evidence="2" id="KW-0479">Metal-binding</keyword>
<dbReference type="EMBL" id="LAQJ01000128">
    <property type="protein sequence ID" value="KKO20076.1"/>
    <property type="molecule type" value="Genomic_DNA"/>
</dbReference>
<dbReference type="InterPro" id="IPR012312">
    <property type="entry name" value="Hemerythrin-like"/>
</dbReference>
<comment type="similarity">
    <text evidence="1">Belongs to the hemerythrin family.</text>
</comment>
<organism evidence="5 6">
    <name type="scientific">Candidatus Brocadia fulgida</name>
    <dbReference type="NCBI Taxonomy" id="380242"/>
    <lineage>
        <taxon>Bacteria</taxon>
        <taxon>Pseudomonadati</taxon>
        <taxon>Planctomycetota</taxon>
        <taxon>Candidatus Brocadiia</taxon>
        <taxon>Candidatus Brocadiales</taxon>
        <taxon>Candidatus Brocadiaceae</taxon>
        <taxon>Candidatus Brocadia</taxon>
    </lineage>
</organism>
<evidence type="ECO:0000256" key="2">
    <source>
        <dbReference type="ARBA" id="ARBA00022723"/>
    </source>
</evidence>
<gene>
    <name evidence="5" type="ORF">BROFUL_01202</name>
</gene>
<protein>
    <submittedName>
        <fullName evidence="5">Metal-binding protein</fullName>
    </submittedName>
</protein>
<dbReference type="InterPro" id="IPR050669">
    <property type="entry name" value="Hemerythrin"/>
</dbReference>
<evidence type="ECO:0000256" key="3">
    <source>
        <dbReference type="ARBA" id="ARBA00023004"/>
    </source>
</evidence>
<dbReference type="NCBIfam" id="NF033749">
    <property type="entry name" value="bact_hemeryth"/>
    <property type="match status" value="1"/>
</dbReference>
<dbReference type="GO" id="GO:0046872">
    <property type="term" value="F:metal ion binding"/>
    <property type="evidence" value="ECO:0007669"/>
    <property type="project" value="UniProtKB-KW"/>
</dbReference>
<dbReference type="Gene3D" id="1.20.120.50">
    <property type="entry name" value="Hemerythrin-like"/>
    <property type="match status" value="1"/>
</dbReference>
<accession>A0A0M2UYL9</accession>
<proteinExistence type="inferred from homology"/>
<dbReference type="AlphaFoldDB" id="A0A0M2UYL9"/>
<dbReference type="SUPFAM" id="SSF47188">
    <property type="entry name" value="Hemerythrin-like"/>
    <property type="match status" value="1"/>
</dbReference>
<comment type="caution">
    <text evidence="5">The sequence shown here is derived from an EMBL/GenBank/DDBJ whole genome shotgun (WGS) entry which is preliminary data.</text>
</comment>
<dbReference type="NCBIfam" id="TIGR02481">
    <property type="entry name" value="hemeryth_dom"/>
    <property type="match status" value="1"/>
</dbReference>
<evidence type="ECO:0000313" key="5">
    <source>
        <dbReference type="EMBL" id="KKO20076.1"/>
    </source>
</evidence>
<dbReference type="CDD" id="cd12107">
    <property type="entry name" value="Hemerythrin"/>
    <property type="match status" value="1"/>
</dbReference>
<dbReference type="Pfam" id="PF01814">
    <property type="entry name" value="Hemerythrin"/>
    <property type="match status" value="1"/>
</dbReference>
<evidence type="ECO:0000256" key="1">
    <source>
        <dbReference type="ARBA" id="ARBA00010587"/>
    </source>
</evidence>
<keyword evidence="6" id="KW-1185">Reference proteome</keyword>
<dbReference type="PANTHER" id="PTHR37164:SF1">
    <property type="entry name" value="BACTERIOHEMERYTHRIN"/>
    <property type="match status" value="1"/>
</dbReference>
<dbReference type="Proteomes" id="UP000034954">
    <property type="component" value="Unassembled WGS sequence"/>
</dbReference>
<keyword evidence="3" id="KW-0408">Iron</keyword>
<evidence type="ECO:0000313" key="6">
    <source>
        <dbReference type="Proteomes" id="UP000034954"/>
    </source>
</evidence>
<name>A0A0M2UYL9_9BACT</name>
<feature type="domain" description="Hemerythrin-like" evidence="4">
    <location>
        <begin position="13"/>
        <end position="127"/>
    </location>
</feature>
<reference evidence="5 6" key="1">
    <citation type="journal article" date="2013" name="BMC Microbiol.">
        <title>Identification of the type II cytochrome c maturation pathway in anammox bacteria by comparative genomics.</title>
        <authorList>
            <person name="Ferousi C."/>
            <person name="Speth D.R."/>
            <person name="Reimann J."/>
            <person name="Op den Camp H.J."/>
            <person name="Allen J.W."/>
            <person name="Keltjens J.T."/>
            <person name="Jetten M.S."/>
        </authorList>
    </citation>
    <scope>NUCLEOTIDE SEQUENCE [LARGE SCALE GENOMIC DNA]</scope>
    <source>
        <strain evidence="5">RU1</strain>
    </source>
</reference>